<keyword evidence="4 6" id="KW-1133">Transmembrane helix</keyword>
<keyword evidence="10" id="KW-1185">Reference proteome</keyword>
<evidence type="ECO:0000256" key="4">
    <source>
        <dbReference type="ARBA" id="ARBA00022989"/>
    </source>
</evidence>
<keyword evidence="3 6" id="KW-0812">Transmembrane</keyword>
<accession>A0A9P1C9S5</accession>
<feature type="transmembrane region" description="Helical" evidence="6">
    <location>
        <begin position="405"/>
        <end position="430"/>
    </location>
</feature>
<reference evidence="9 10" key="2">
    <citation type="submission" date="2024-05" db="EMBL/GenBank/DDBJ databases">
        <authorList>
            <person name="Chen Y."/>
            <person name="Shah S."/>
            <person name="Dougan E. K."/>
            <person name="Thang M."/>
            <person name="Chan C."/>
        </authorList>
    </citation>
    <scope>NUCLEOTIDE SEQUENCE [LARGE SCALE GENOMIC DNA]</scope>
</reference>
<dbReference type="EMBL" id="CAMXCT020001237">
    <property type="protein sequence ID" value="CAL1141547.1"/>
    <property type="molecule type" value="Genomic_DNA"/>
</dbReference>
<dbReference type="Pfam" id="PF13906">
    <property type="entry name" value="AA_permease_C"/>
    <property type="match status" value="1"/>
</dbReference>
<dbReference type="EMBL" id="CAMXCT010001237">
    <property type="protein sequence ID" value="CAI3988172.1"/>
    <property type="molecule type" value="Genomic_DNA"/>
</dbReference>
<feature type="transmembrane region" description="Helical" evidence="6">
    <location>
        <begin position="460"/>
        <end position="477"/>
    </location>
</feature>
<feature type="transmembrane region" description="Helical" evidence="6">
    <location>
        <begin position="152"/>
        <end position="175"/>
    </location>
</feature>
<feature type="transmembrane region" description="Helical" evidence="6">
    <location>
        <begin position="640"/>
        <end position="658"/>
    </location>
</feature>
<evidence type="ECO:0000256" key="5">
    <source>
        <dbReference type="ARBA" id="ARBA00023136"/>
    </source>
</evidence>
<dbReference type="PANTHER" id="PTHR43243">
    <property type="entry name" value="INNER MEMBRANE TRANSPORTER YGJI-RELATED"/>
    <property type="match status" value="1"/>
</dbReference>
<feature type="transmembrane region" description="Helical" evidence="6">
    <location>
        <begin position="483"/>
        <end position="502"/>
    </location>
</feature>
<gene>
    <name evidence="8" type="ORF">C1SCF055_LOCUS15387</name>
</gene>
<feature type="transmembrane region" description="Helical" evidence="6">
    <location>
        <begin position="246"/>
        <end position="267"/>
    </location>
</feature>
<organism evidence="8">
    <name type="scientific">Cladocopium goreaui</name>
    <dbReference type="NCBI Taxonomy" id="2562237"/>
    <lineage>
        <taxon>Eukaryota</taxon>
        <taxon>Sar</taxon>
        <taxon>Alveolata</taxon>
        <taxon>Dinophyceae</taxon>
        <taxon>Suessiales</taxon>
        <taxon>Symbiodiniaceae</taxon>
        <taxon>Cladocopium</taxon>
    </lineage>
</organism>
<feature type="transmembrane region" description="Helical" evidence="6">
    <location>
        <begin position="559"/>
        <end position="578"/>
    </location>
</feature>
<dbReference type="InterPro" id="IPR029485">
    <property type="entry name" value="CAT_C"/>
</dbReference>
<name>A0A9P1C9S5_9DINO</name>
<dbReference type="OrthoDB" id="5982228at2759"/>
<evidence type="ECO:0000256" key="6">
    <source>
        <dbReference type="SAM" id="Phobius"/>
    </source>
</evidence>
<feature type="transmembrane region" description="Helical" evidence="6">
    <location>
        <begin position="664"/>
        <end position="683"/>
    </location>
</feature>
<dbReference type="AlphaFoldDB" id="A0A9P1C9S5"/>
<feature type="transmembrane region" description="Helical" evidence="6">
    <location>
        <begin position="347"/>
        <end position="369"/>
    </location>
</feature>
<dbReference type="InterPro" id="IPR002293">
    <property type="entry name" value="AA/rel_permease1"/>
</dbReference>
<dbReference type="EMBL" id="CAMXCT030001237">
    <property type="protein sequence ID" value="CAL4775484.1"/>
    <property type="molecule type" value="Genomic_DNA"/>
</dbReference>
<dbReference type="Pfam" id="PF13520">
    <property type="entry name" value="AA_permease_2"/>
    <property type="match status" value="1"/>
</dbReference>
<protein>
    <submittedName>
        <fullName evidence="9">Methylthioribose transporter</fullName>
    </submittedName>
</protein>
<sequence>VFPIPIECLMCQVRVAESDNLDGLTEMLYLHFVKLQGRTKQKRRAIGTGFDFDPYARRRHFTRIERKISRRLAVKIGEDTNQSVNANMKKGTTVQSLKNVLNRAARTKPIPEEEEDGVLHRCLRTRDVVGLGLGVTVGAGVFMATGKASEEAGPAVTIALLIAGFGCSCTGLCYAEMANLAPSSGSSYSFVYHSAGELPACMVGLCNIVNGVLTGAAVSRGWEGYLRALLASMGVPVPDVFNGPKFAMFEVSFFAPLLLAFVVGINLCGTVAVSAFNNVVTMGSLTMLSIYVFGGAFFVDAENWSPYVPTGATGIAQAAGSVFFSYIGFDVLATLSAEAGEATHSRVIPLGIVLTLVITTVLYCCTLLLNDPARGYSLHGIGEVSRYTDISQTAPLASAAEDRGLHWLAVLVAIGALGNTLTTVIGCVLAQPRLCFAMAQDGLLPATLVRVNRFGAPARSLLILAAPACVFAGFFDFHKIADVVSTGALCTFSLVCSSLILMRCPRAMNTNHSGVAGASNSSTNEEVRKKYEASADSLRCLPHRLHGLPVRVSYGKVKLCIIIFALCTFIAGILFRVPSINMSTVSGPYVPHVWTVRVLLVFLSISALGAVLMISLPFIRSKEDTYTWAEQTKRAHGFKLPLMPLFPLIGIAMNVLLISQMSLLTLFEALFLQTGAAAFYFGYSYSRSHLNRTTKKTWAPVFDSTIPPQNREPDDL</sequence>
<evidence type="ECO:0000259" key="7">
    <source>
        <dbReference type="Pfam" id="PF13906"/>
    </source>
</evidence>
<evidence type="ECO:0000256" key="3">
    <source>
        <dbReference type="ARBA" id="ARBA00022692"/>
    </source>
</evidence>
<keyword evidence="2" id="KW-0813">Transport</keyword>
<dbReference type="Proteomes" id="UP001152797">
    <property type="component" value="Unassembled WGS sequence"/>
</dbReference>
<feature type="transmembrane region" description="Helical" evidence="6">
    <location>
        <begin position="279"/>
        <end position="299"/>
    </location>
</feature>
<evidence type="ECO:0000313" key="8">
    <source>
        <dbReference type="EMBL" id="CAI3988172.1"/>
    </source>
</evidence>
<comment type="subcellular location">
    <subcellularLocation>
        <location evidence="1">Membrane</location>
        <topology evidence="1">Multi-pass membrane protein</topology>
    </subcellularLocation>
</comment>
<dbReference type="GO" id="GO:0016020">
    <property type="term" value="C:membrane"/>
    <property type="evidence" value="ECO:0007669"/>
    <property type="project" value="UniProtKB-SubCell"/>
</dbReference>
<feature type="transmembrane region" description="Helical" evidence="6">
    <location>
        <begin position="128"/>
        <end position="146"/>
    </location>
</feature>
<proteinExistence type="predicted"/>
<feature type="non-terminal residue" evidence="8">
    <location>
        <position position="1"/>
    </location>
</feature>
<comment type="caution">
    <text evidence="8">The sequence shown here is derived from an EMBL/GenBank/DDBJ whole genome shotgun (WGS) entry which is preliminary data.</text>
</comment>
<dbReference type="Gene3D" id="1.20.1740.10">
    <property type="entry name" value="Amino acid/polyamine transporter I"/>
    <property type="match status" value="1"/>
</dbReference>
<reference evidence="8" key="1">
    <citation type="submission" date="2022-10" db="EMBL/GenBank/DDBJ databases">
        <authorList>
            <person name="Chen Y."/>
            <person name="Dougan E. K."/>
            <person name="Chan C."/>
            <person name="Rhodes N."/>
            <person name="Thang M."/>
        </authorList>
    </citation>
    <scope>NUCLEOTIDE SEQUENCE</scope>
</reference>
<feature type="domain" description="Cationic amino acid transporter C-terminal" evidence="7">
    <location>
        <begin position="638"/>
        <end position="687"/>
    </location>
</feature>
<dbReference type="GO" id="GO:0015171">
    <property type="term" value="F:amino acid transmembrane transporter activity"/>
    <property type="evidence" value="ECO:0007669"/>
    <property type="project" value="TreeGrafter"/>
</dbReference>
<dbReference type="PANTHER" id="PTHR43243:SF4">
    <property type="entry name" value="CATIONIC AMINO ACID TRANSPORTER 4"/>
    <property type="match status" value="1"/>
</dbReference>
<evidence type="ECO:0000256" key="2">
    <source>
        <dbReference type="ARBA" id="ARBA00022448"/>
    </source>
</evidence>
<evidence type="ECO:0000313" key="10">
    <source>
        <dbReference type="Proteomes" id="UP001152797"/>
    </source>
</evidence>
<keyword evidence="5 6" id="KW-0472">Membrane</keyword>
<feature type="transmembrane region" description="Helical" evidence="6">
    <location>
        <begin position="598"/>
        <end position="619"/>
    </location>
</feature>
<feature type="transmembrane region" description="Helical" evidence="6">
    <location>
        <begin position="311"/>
        <end position="335"/>
    </location>
</feature>
<evidence type="ECO:0000256" key="1">
    <source>
        <dbReference type="ARBA" id="ARBA00004141"/>
    </source>
</evidence>
<evidence type="ECO:0000313" key="9">
    <source>
        <dbReference type="EMBL" id="CAL4775484.1"/>
    </source>
</evidence>
<feature type="transmembrane region" description="Helical" evidence="6">
    <location>
        <begin position="196"/>
        <end position="218"/>
    </location>
</feature>